<evidence type="ECO:0000313" key="2">
    <source>
        <dbReference type="Proteomes" id="UP000823775"/>
    </source>
</evidence>
<organism evidence="1 2">
    <name type="scientific">Datura stramonium</name>
    <name type="common">Jimsonweed</name>
    <name type="synonym">Common thornapple</name>
    <dbReference type="NCBI Taxonomy" id="4076"/>
    <lineage>
        <taxon>Eukaryota</taxon>
        <taxon>Viridiplantae</taxon>
        <taxon>Streptophyta</taxon>
        <taxon>Embryophyta</taxon>
        <taxon>Tracheophyta</taxon>
        <taxon>Spermatophyta</taxon>
        <taxon>Magnoliopsida</taxon>
        <taxon>eudicotyledons</taxon>
        <taxon>Gunneridae</taxon>
        <taxon>Pentapetalae</taxon>
        <taxon>asterids</taxon>
        <taxon>lamiids</taxon>
        <taxon>Solanales</taxon>
        <taxon>Solanaceae</taxon>
        <taxon>Solanoideae</taxon>
        <taxon>Datureae</taxon>
        <taxon>Datura</taxon>
    </lineage>
</organism>
<sequence length="142" mass="15269">MKKFGQSVGWGSWSAQLGVCICLVKWSKHVSSLEIVGLGNGIGKGVGHGTEPIMPLARRDTALGRSIPGRLHLLARMAWADTPLALRLAGVAEIVSCRRAAHPRQASSAHAMCVTRCPSCNLLSWHAAVAPWHIHVFFKSLS</sequence>
<protein>
    <recommendedName>
        <fullName evidence="3">Secreted protein</fullName>
    </recommendedName>
</protein>
<proteinExistence type="predicted"/>
<keyword evidence="2" id="KW-1185">Reference proteome</keyword>
<accession>A0ABS8SM52</accession>
<comment type="caution">
    <text evidence="1">The sequence shown here is derived from an EMBL/GenBank/DDBJ whole genome shotgun (WGS) entry which is preliminary data.</text>
</comment>
<dbReference type="EMBL" id="JACEIK010000594">
    <property type="protein sequence ID" value="MCD7459549.1"/>
    <property type="molecule type" value="Genomic_DNA"/>
</dbReference>
<reference evidence="1 2" key="1">
    <citation type="journal article" date="2021" name="BMC Genomics">
        <title>Datura genome reveals duplications of psychoactive alkaloid biosynthetic genes and high mutation rate following tissue culture.</title>
        <authorList>
            <person name="Rajewski A."/>
            <person name="Carter-House D."/>
            <person name="Stajich J."/>
            <person name="Litt A."/>
        </authorList>
    </citation>
    <scope>NUCLEOTIDE SEQUENCE [LARGE SCALE GENOMIC DNA]</scope>
    <source>
        <strain evidence="1">AR-01</strain>
    </source>
</reference>
<gene>
    <name evidence="1" type="ORF">HAX54_041245</name>
</gene>
<evidence type="ECO:0008006" key="3">
    <source>
        <dbReference type="Google" id="ProtNLM"/>
    </source>
</evidence>
<evidence type="ECO:0000313" key="1">
    <source>
        <dbReference type="EMBL" id="MCD7459549.1"/>
    </source>
</evidence>
<name>A0ABS8SM52_DATST</name>
<dbReference type="Proteomes" id="UP000823775">
    <property type="component" value="Unassembled WGS sequence"/>
</dbReference>